<organism evidence="2 3">
    <name type="scientific">Hydnum rufescens UP504</name>
    <dbReference type="NCBI Taxonomy" id="1448309"/>
    <lineage>
        <taxon>Eukaryota</taxon>
        <taxon>Fungi</taxon>
        <taxon>Dikarya</taxon>
        <taxon>Basidiomycota</taxon>
        <taxon>Agaricomycotina</taxon>
        <taxon>Agaricomycetes</taxon>
        <taxon>Cantharellales</taxon>
        <taxon>Hydnaceae</taxon>
        <taxon>Hydnum</taxon>
    </lineage>
</organism>
<accession>A0A9P6AE82</accession>
<name>A0A9P6AE82_9AGAM</name>
<evidence type="ECO:0000256" key="1">
    <source>
        <dbReference type="SAM" id="MobiDB-lite"/>
    </source>
</evidence>
<protein>
    <submittedName>
        <fullName evidence="2">Uncharacterized protein</fullName>
    </submittedName>
</protein>
<evidence type="ECO:0000313" key="3">
    <source>
        <dbReference type="Proteomes" id="UP000886523"/>
    </source>
</evidence>
<feature type="compositionally biased region" description="Polar residues" evidence="1">
    <location>
        <begin position="41"/>
        <end position="63"/>
    </location>
</feature>
<sequence length="203" mass="23469">MEPSNDVTGSDLTGDKWDHLNIQYQSNKTRRSAILKDRNNKSFGNDWPSNLPATTRGRSSLTGVQDRKHYRGGLQDTIPVGFSELEARSWDTSQQTRYSNTMQPPPWWKCTITASGAMIRCGYCHERIRSKGTNSQPQVAWDIDMCDVQRIKQLLNPFIVMRLEPTANPIRTRNDIPYEVLRNYYRVTLWDCLQSDPDIFEPL</sequence>
<gene>
    <name evidence="2" type="ORF">BS47DRAFT_1368930</name>
</gene>
<dbReference type="EMBL" id="MU129247">
    <property type="protein sequence ID" value="KAF9504243.1"/>
    <property type="molecule type" value="Genomic_DNA"/>
</dbReference>
<keyword evidence="3" id="KW-1185">Reference proteome</keyword>
<evidence type="ECO:0000313" key="2">
    <source>
        <dbReference type="EMBL" id="KAF9504243.1"/>
    </source>
</evidence>
<feature type="region of interest" description="Disordered" evidence="1">
    <location>
        <begin position="39"/>
        <end position="70"/>
    </location>
</feature>
<dbReference type="AlphaFoldDB" id="A0A9P6AE82"/>
<comment type="caution">
    <text evidence="2">The sequence shown here is derived from an EMBL/GenBank/DDBJ whole genome shotgun (WGS) entry which is preliminary data.</text>
</comment>
<proteinExistence type="predicted"/>
<reference evidence="2" key="1">
    <citation type="journal article" date="2020" name="Nat. Commun.">
        <title>Large-scale genome sequencing of mycorrhizal fungi provides insights into the early evolution of symbiotic traits.</title>
        <authorList>
            <person name="Miyauchi S."/>
            <person name="Kiss E."/>
            <person name="Kuo A."/>
            <person name="Drula E."/>
            <person name="Kohler A."/>
            <person name="Sanchez-Garcia M."/>
            <person name="Morin E."/>
            <person name="Andreopoulos B."/>
            <person name="Barry K.W."/>
            <person name="Bonito G."/>
            <person name="Buee M."/>
            <person name="Carver A."/>
            <person name="Chen C."/>
            <person name="Cichocki N."/>
            <person name="Clum A."/>
            <person name="Culley D."/>
            <person name="Crous P.W."/>
            <person name="Fauchery L."/>
            <person name="Girlanda M."/>
            <person name="Hayes R.D."/>
            <person name="Keri Z."/>
            <person name="LaButti K."/>
            <person name="Lipzen A."/>
            <person name="Lombard V."/>
            <person name="Magnuson J."/>
            <person name="Maillard F."/>
            <person name="Murat C."/>
            <person name="Nolan M."/>
            <person name="Ohm R.A."/>
            <person name="Pangilinan J."/>
            <person name="Pereira M.F."/>
            <person name="Perotto S."/>
            <person name="Peter M."/>
            <person name="Pfister S."/>
            <person name="Riley R."/>
            <person name="Sitrit Y."/>
            <person name="Stielow J.B."/>
            <person name="Szollosi G."/>
            <person name="Zifcakova L."/>
            <person name="Stursova M."/>
            <person name="Spatafora J.W."/>
            <person name="Tedersoo L."/>
            <person name="Vaario L.M."/>
            <person name="Yamada A."/>
            <person name="Yan M."/>
            <person name="Wang P."/>
            <person name="Xu J."/>
            <person name="Bruns T."/>
            <person name="Baldrian P."/>
            <person name="Vilgalys R."/>
            <person name="Dunand C."/>
            <person name="Henrissat B."/>
            <person name="Grigoriev I.V."/>
            <person name="Hibbett D."/>
            <person name="Nagy L.G."/>
            <person name="Martin F.M."/>
        </authorList>
    </citation>
    <scope>NUCLEOTIDE SEQUENCE</scope>
    <source>
        <strain evidence="2">UP504</strain>
    </source>
</reference>
<dbReference type="Proteomes" id="UP000886523">
    <property type="component" value="Unassembled WGS sequence"/>
</dbReference>